<dbReference type="SUPFAM" id="SSF56112">
    <property type="entry name" value="Protein kinase-like (PK-like)"/>
    <property type="match status" value="1"/>
</dbReference>
<dbReference type="Proteomes" id="UP000198555">
    <property type="component" value="Unassembled WGS sequence"/>
</dbReference>
<organism evidence="2 3">
    <name type="scientific">Epilithonimonas hominis</name>
    <dbReference type="NCBI Taxonomy" id="420404"/>
    <lineage>
        <taxon>Bacteria</taxon>
        <taxon>Pseudomonadati</taxon>
        <taxon>Bacteroidota</taxon>
        <taxon>Flavobacteriia</taxon>
        <taxon>Flavobacteriales</taxon>
        <taxon>Weeksellaceae</taxon>
        <taxon>Chryseobacterium group</taxon>
        <taxon>Epilithonimonas</taxon>
    </lineage>
</organism>
<accession>A0A1H6L037</accession>
<reference evidence="3" key="1">
    <citation type="submission" date="2016-10" db="EMBL/GenBank/DDBJ databases">
        <authorList>
            <person name="Varghese N."/>
            <person name="Submissions S."/>
        </authorList>
    </citation>
    <scope>NUCLEOTIDE SEQUENCE [LARGE SCALE GENOMIC DNA]</scope>
    <source>
        <strain evidence="3">DSM 19326</strain>
    </source>
</reference>
<feature type="domain" description="Protein kinase" evidence="1">
    <location>
        <begin position="1"/>
        <end position="357"/>
    </location>
</feature>
<dbReference type="RefSeq" id="WP_089770486.1">
    <property type="nucleotide sequence ID" value="NZ_DALZAR010000075.1"/>
</dbReference>
<dbReference type="GO" id="GO:0004672">
    <property type="term" value="F:protein kinase activity"/>
    <property type="evidence" value="ECO:0007669"/>
    <property type="project" value="InterPro"/>
</dbReference>
<evidence type="ECO:0000313" key="3">
    <source>
        <dbReference type="Proteomes" id="UP000198555"/>
    </source>
</evidence>
<keyword evidence="2" id="KW-0808">Transferase</keyword>
<protein>
    <submittedName>
        <fullName evidence="2">Protein kinase domain-containing protein</fullName>
    </submittedName>
</protein>
<dbReference type="PROSITE" id="PS50011">
    <property type="entry name" value="PROTEIN_KINASE_DOM"/>
    <property type="match status" value="1"/>
</dbReference>
<dbReference type="Gene3D" id="1.10.510.10">
    <property type="entry name" value="Transferase(Phosphotransferase) domain 1"/>
    <property type="match status" value="1"/>
</dbReference>
<sequence length="509" mass="58417">MSVQKVNSIIDASKSYEYVDNGSPKQGGVKDVYFSPDKKYVVAFYRDKKPEPTPIQKQQQKERIVKIVSTYLKNIKSGNVPDYFLDEIFRWPTDVVEKNNQLGIVVPIYLNKFFFAKGYKGNDMIKGGEKVGKWFTSPSFRNNQYPLSLDKSELGDWLSYFQIGINISRGVKKMHQMGLAHSDLSYNNVLVDPVTKSASIIDIDGLVVPGLFPPDVIGTADFIAPEVLSTKHLNISDPNRKLPSQKTDLHALAVLIYMYLLRRHPLRGGKIWDLDAEKDEVMAMGEKAVFVEHPTDNVNRVKVDHLKKWDVFWGDPKKIPFTVTGPYLSELFKRAFIDGLHNPMLRPIANEWETALLKTVDLIQPCHNPNCDEKWYVFDNTSKPKCPFCGTPHKGSLPVLDLYCKTKNDVWKPENHRLMVYHNQYLFKWHVSRNVIRNEGLTNNDKKPVGYFTFYQNKWVLVNQSLTGMKDLTEQKEIPINSMVELTHGKKILLSNEEGGRLIYVTMVN</sequence>
<evidence type="ECO:0000259" key="1">
    <source>
        <dbReference type="PROSITE" id="PS50011"/>
    </source>
</evidence>
<evidence type="ECO:0000313" key="2">
    <source>
        <dbReference type="EMBL" id="SEH79292.1"/>
    </source>
</evidence>
<gene>
    <name evidence="2" type="ORF">SAMN05421793_13125</name>
</gene>
<dbReference type="EMBL" id="FNWX01000031">
    <property type="protein sequence ID" value="SEH79292.1"/>
    <property type="molecule type" value="Genomic_DNA"/>
</dbReference>
<dbReference type="InterPro" id="IPR000719">
    <property type="entry name" value="Prot_kinase_dom"/>
</dbReference>
<proteinExistence type="predicted"/>
<keyword evidence="2" id="KW-0418">Kinase</keyword>
<dbReference type="GO" id="GO:0005524">
    <property type="term" value="F:ATP binding"/>
    <property type="evidence" value="ECO:0007669"/>
    <property type="project" value="InterPro"/>
</dbReference>
<dbReference type="Pfam" id="PF00069">
    <property type="entry name" value="Pkinase"/>
    <property type="match status" value="1"/>
</dbReference>
<dbReference type="STRING" id="420404.SAMN05421793_13125"/>
<keyword evidence="3" id="KW-1185">Reference proteome</keyword>
<name>A0A1H6L037_9FLAO</name>
<dbReference type="InterPro" id="IPR011009">
    <property type="entry name" value="Kinase-like_dom_sf"/>
</dbReference>
<dbReference type="AlphaFoldDB" id="A0A1H6L037"/>